<keyword evidence="2" id="KW-1185">Reference proteome</keyword>
<gene>
    <name evidence="1" type="ORF">GCM10008933_08810</name>
</gene>
<name>A0ABP3HTG8_9BACL</name>
<protein>
    <submittedName>
        <fullName evidence="1">Uncharacterized protein</fullName>
    </submittedName>
</protein>
<evidence type="ECO:0000313" key="2">
    <source>
        <dbReference type="Proteomes" id="UP001500340"/>
    </source>
</evidence>
<evidence type="ECO:0000313" key="1">
    <source>
        <dbReference type="EMBL" id="GAA0379875.1"/>
    </source>
</evidence>
<comment type="caution">
    <text evidence="1">The sequence shown here is derived from an EMBL/GenBank/DDBJ whole genome shotgun (WGS) entry which is preliminary data.</text>
</comment>
<sequence length="104" mass="12140">MIHILIVCKDIVLSIKPLQDAYLEMEDYKNNLILKEKLFNEQQIVERIKQALIELASQKELADNLLADDLDMVITKIQMIYGELYGTDEFGFKDNRTCKNWSSN</sequence>
<accession>A0ABP3HTG8</accession>
<proteinExistence type="predicted"/>
<reference evidence="2" key="1">
    <citation type="journal article" date="2019" name="Int. J. Syst. Evol. Microbiol.">
        <title>The Global Catalogue of Microorganisms (GCM) 10K type strain sequencing project: providing services to taxonomists for standard genome sequencing and annotation.</title>
        <authorList>
            <consortium name="The Broad Institute Genomics Platform"/>
            <consortium name="The Broad Institute Genome Sequencing Center for Infectious Disease"/>
            <person name="Wu L."/>
            <person name="Ma J."/>
        </authorList>
    </citation>
    <scope>NUCLEOTIDE SEQUENCE [LARGE SCALE GENOMIC DNA]</scope>
    <source>
        <strain evidence="2">JCM 12774</strain>
    </source>
</reference>
<dbReference type="EMBL" id="BAAACX010000006">
    <property type="protein sequence ID" value="GAA0379875.1"/>
    <property type="molecule type" value="Genomic_DNA"/>
</dbReference>
<organism evidence="1 2">
    <name type="scientific">Paenibacillus motobuensis</name>
    <dbReference type="NCBI Taxonomy" id="295324"/>
    <lineage>
        <taxon>Bacteria</taxon>
        <taxon>Bacillati</taxon>
        <taxon>Bacillota</taxon>
        <taxon>Bacilli</taxon>
        <taxon>Bacillales</taxon>
        <taxon>Paenibacillaceae</taxon>
        <taxon>Paenibacillus</taxon>
    </lineage>
</organism>
<dbReference type="Proteomes" id="UP001500340">
    <property type="component" value="Unassembled WGS sequence"/>
</dbReference>